<reference evidence="2 3" key="1">
    <citation type="submission" date="2024-05" db="EMBL/GenBank/DDBJ databases">
        <title>Microbispora sp.ZYX-F-249.</title>
        <authorList>
            <person name="Xie H."/>
        </authorList>
    </citation>
    <scope>NUCLEOTIDE SEQUENCE [LARGE SCALE GENOMIC DNA]</scope>
    <source>
        <strain evidence="2 3">ZYX-F-249</strain>
    </source>
</reference>
<dbReference type="PANTHER" id="PTHR43798">
    <property type="entry name" value="MONOACYLGLYCEROL LIPASE"/>
    <property type="match status" value="1"/>
</dbReference>
<dbReference type="InterPro" id="IPR050266">
    <property type="entry name" value="AB_hydrolase_sf"/>
</dbReference>
<protein>
    <submittedName>
        <fullName evidence="2">Alpha/beta fold hydrolase</fullName>
    </submittedName>
</protein>
<sequence length="292" mass="32141">MTATGIYVTIEGERELRERYQELLTRWPVPSERLRIPTREGETSVVASGPPEAPPLLLLHGSGTTCVMWLGDVATWAPHFRVYAVDLIGEPGPSAPARPPLDSEAYALWLDDVLEGLGLSRVSLVGASLGGWLALDYAIRRPGRVERLALLCPGGIGRQKPGFAFMALFLLLFGERGRRRLLTMVMGDAPHDPRFAAYLDYATEVSRHFRPRRERLPVFGDDALGGLTMPMLVILGGRDVLLDSRDTERRVRRLVRHATVRCLPDAPHGLRGHAEPILAFLRGSTASAGDGR</sequence>
<organism evidence="2 3">
    <name type="scientific">Microbispora maris</name>
    <dbReference type="NCBI Taxonomy" id="3144104"/>
    <lineage>
        <taxon>Bacteria</taxon>
        <taxon>Bacillati</taxon>
        <taxon>Actinomycetota</taxon>
        <taxon>Actinomycetes</taxon>
        <taxon>Streptosporangiales</taxon>
        <taxon>Streptosporangiaceae</taxon>
        <taxon>Microbispora</taxon>
    </lineage>
</organism>
<dbReference type="PANTHER" id="PTHR43798:SF33">
    <property type="entry name" value="HYDROLASE, PUTATIVE (AFU_ORTHOLOGUE AFUA_2G14860)-RELATED"/>
    <property type="match status" value="1"/>
</dbReference>
<dbReference type="Proteomes" id="UP001447516">
    <property type="component" value="Unassembled WGS sequence"/>
</dbReference>
<dbReference type="EMBL" id="JBDJAW010000036">
    <property type="protein sequence ID" value="MEN3539666.1"/>
    <property type="molecule type" value="Genomic_DNA"/>
</dbReference>
<gene>
    <name evidence="2" type="ORF">AAH991_31480</name>
</gene>
<dbReference type="RefSeq" id="WP_346229555.1">
    <property type="nucleotide sequence ID" value="NZ_JBDJAW010000036.1"/>
</dbReference>
<keyword evidence="2" id="KW-0378">Hydrolase</keyword>
<dbReference type="PRINTS" id="PR00111">
    <property type="entry name" value="ABHYDROLASE"/>
</dbReference>
<dbReference type="GO" id="GO:0016787">
    <property type="term" value="F:hydrolase activity"/>
    <property type="evidence" value="ECO:0007669"/>
    <property type="project" value="UniProtKB-KW"/>
</dbReference>
<proteinExistence type="predicted"/>
<dbReference type="InterPro" id="IPR000073">
    <property type="entry name" value="AB_hydrolase_1"/>
</dbReference>
<dbReference type="Pfam" id="PF12697">
    <property type="entry name" value="Abhydrolase_6"/>
    <property type="match status" value="1"/>
</dbReference>
<feature type="domain" description="AB hydrolase-1" evidence="1">
    <location>
        <begin position="56"/>
        <end position="271"/>
    </location>
</feature>
<name>A0ABV0AZF0_9ACTN</name>
<dbReference type="SUPFAM" id="SSF53474">
    <property type="entry name" value="alpha/beta-Hydrolases"/>
    <property type="match status" value="1"/>
</dbReference>
<dbReference type="Gene3D" id="3.40.50.1820">
    <property type="entry name" value="alpha/beta hydrolase"/>
    <property type="match status" value="1"/>
</dbReference>
<comment type="caution">
    <text evidence="2">The sequence shown here is derived from an EMBL/GenBank/DDBJ whole genome shotgun (WGS) entry which is preliminary data.</text>
</comment>
<dbReference type="InterPro" id="IPR029058">
    <property type="entry name" value="AB_hydrolase_fold"/>
</dbReference>
<evidence type="ECO:0000313" key="3">
    <source>
        <dbReference type="Proteomes" id="UP001447516"/>
    </source>
</evidence>
<accession>A0ABV0AZF0</accession>
<evidence type="ECO:0000313" key="2">
    <source>
        <dbReference type="EMBL" id="MEN3539666.1"/>
    </source>
</evidence>
<keyword evidence="3" id="KW-1185">Reference proteome</keyword>
<evidence type="ECO:0000259" key="1">
    <source>
        <dbReference type="Pfam" id="PF12697"/>
    </source>
</evidence>